<dbReference type="EMBL" id="CP003985">
    <property type="protein sequence ID" value="AGF78716.1"/>
    <property type="molecule type" value="Genomic_DNA"/>
</dbReference>
<evidence type="ECO:0000313" key="2">
    <source>
        <dbReference type="Proteomes" id="UP000011721"/>
    </source>
</evidence>
<evidence type="ECO:0000313" key="1">
    <source>
        <dbReference type="EMBL" id="AGF78716.1"/>
    </source>
</evidence>
<gene>
    <name evidence="1" type="ordered locus">UWK_02175</name>
</gene>
<dbReference type="Proteomes" id="UP000011721">
    <property type="component" value="Chromosome"/>
</dbReference>
<dbReference type="OrthoDB" id="5432284at2"/>
<dbReference type="STRING" id="1167006.UWK_02175"/>
<dbReference type="RefSeq" id="WP_015404404.1">
    <property type="nucleotide sequence ID" value="NC_020304.1"/>
</dbReference>
<organism evidence="1 2">
    <name type="scientific">Desulfocapsa sulfexigens (strain DSM 10523 / SB164P1)</name>
    <dbReference type="NCBI Taxonomy" id="1167006"/>
    <lineage>
        <taxon>Bacteria</taxon>
        <taxon>Pseudomonadati</taxon>
        <taxon>Thermodesulfobacteriota</taxon>
        <taxon>Desulfobulbia</taxon>
        <taxon>Desulfobulbales</taxon>
        <taxon>Desulfocapsaceae</taxon>
        <taxon>Desulfocapsa</taxon>
    </lineage>
</organism>
<dbReference type="KEGG" id="dsf:UWK_02175"/>
<sequence>MAKKVATLCVHSAKDFKNQGKVIAKLAKQNKLIAITNRVDLFIDGKPCRRWWFADKKTGVLLSVEYGLVDNEAINFLTNAI</sequence>
<name>M1PQN5_DESSD</name>
<protein>
    <submittedName>
        <fullName evidence="1">Uncharacterized protein</fullName>
    </submittedName>
</protein>
<keyword evidence="2" id="KW-1185">Reference proteome</keyword>
<dbReference type="AlphaFoldDB" id="M1PQN5"/>
<accession>M1PQN5</accession>
<reference evidence="2" key="1">
    <citation type="journal article" date="2013" name="Stand. Genomic Sci.">
        <title>Complete genome sequence of Desulfocapsa sulfexigens, a marine deltaproteobacterium specialized in disproportionating inorganic sulfur compounds.</title>
        <authorList>
            <person name="Finster K.W."/>
            <person name="Kjeldsen K.U."/>
            <person name="Kube M."/>
            <person name="Reinhardt R."/>
            <person name="Mussmann M."/>
            <person name="Amann R."/>
            <person name="Schreiber L."/>
        </authorList>
    </citation>
    <scope>NUCLEOTIDE SEQUENCE [LARGE SCALE GENOMIC DNA]</scope>
    <source>
        <strain evidence="2">DSM 10523 / SB164P1</strain>
    </source>
</reference>
<dbReference type="HOGENOM" id="CLU_2568314_0_0_7"/>
<proteinExistence type="predicted"/>